<dbReference type="SMART" id="SM00382">
    <property type="entry name" value="AAA"/>
    <property type="match status" value="1"/>
</dbReference>
<keyword evidence="6" id="KW-0547">Nucleotide-binding</keyword>
<keyword evidence="4" id="KW-1003">Cell membrane</keyword>
<evidence type="ECO:0000256" key="7">
    <source>
        <dbReference type="ARBA" id="ARBA00022840"/>
    </source>
</evidence>
<evidence type="ECO:0000259" key="9">
    <source>
        <dbReference type="PROSITE" id="PS50893"/>
    </source>
</evidence>
<feature type="domain" description="ABC transporter" evidence="9">
    <location>
        <begin position="5"/>
        <end position="251"/>
    </location>
</feature>
<dbReference type="AlphaFoldDB" id="A0A0F9RIA4"/>
<sequence>MQPLLKVQALSKTFNVRAGLFSRKKFEVLKNISFCVGKGESIAIIGETGAGKSTLAKLLSGADTADSGQILLENNIIEDNGVRDNQCRDIRMIFQDSAASLNPGLTIGEMLDDCLQYNTELDASERAEKIDATLSKVGLLIDHKHYYPHMFSVGQLQRVAFSRALILDPKVIVLDEAVSSLDPSIRAQIVNLLLKLQRDTGLTYVMITHHLSLVRHISDYVVVLDKGEVVEYGPTEDVFQKPQSKVTQRLLSC</sequence>
<dbReference type="Gene3D" id="3.40.50.300">
    <property type="entry name" value="P-loop containing nucleotide triphosphate hydrolases"/>
    <property type="match status" value="1"/>
</dbReference>
<evidence type="ECO:0000256" key="3">
    <source>
        <dbReference type="ARBA" id="ARBA00022448"/>
    </source>
</evidence>
<name>A0A0F9RIA4_9ZZZZ</name>
<dbReference type="PROSITE" id="PS00211">
    <property type="entry name" value="ABC_TRANSPORTER_1"/>
    <property type="match status" value="1"/>
</dbReference>
<reference evidence="10" key="1">
    <citation type="journal article" date="2015" name="Nature">
        <title>Complex archaea that bridge the gap between prokaryotes and eukaryotes.</title>
        <authorList>
            <person name="Spang A."/>
            <person name="Saw J.H."/>
            <person name="Jorgensen S.L."/>
            <person name="Zaremba-Niedzwiedzka K."/>
            <person name="Martijn J."/>
            <person name="Lind A.E."/>
            <person name="van Eijk R."/>
            <person name="Schleper C."/>
            <person name="Guy L."/>
            <person name="Ettema T.J."/>
        </authorList>
    </citation>
    <scope>NUCLEOTIDE SEQUENCE</scope>
</reference>
<comment type="caution">
    <text evidence="10">The sequence shown here is derived from an EMBL/GenBank/DDBJ whole genome shotgun (WGS) entry which is preliminary data.</text>
</comment>
<dbReference type="InterPro" id="IPR027417">
    <property type="entry name" value="P-loop_NTPase"/>
</dbReference>
<dbReference type="GO" id="GO:0005524">
    <property type="term" value="F:ATP binding"/>
    <property type="evidence" value="ECO:0007669"/>
    <property type="project" value="UniProtKB-KW"/>
</dbReference>
<organism evidence="10">
    <name type="scientific">marine sediment metagenome</name>
    <dbReference type="NCBI Taxonomy" id="412755"/>
    <lineage>
        <taxon>unclassified sequences</taxon>
        <taxon>metagenomes</taxon>
        <taxon>ecological metagenomes</taxon>
    </lineage>
</organism>
<dbReference type="PANTHER" id="PTHR43776">
    <property type="entry name" value="TRANSPORT ATP-BINDING PROTEIN"/>
    <property type="match status" value="1"/>
</dbReference>
<keyword evidence="5" id="KW-0997">Cell inner membrane</keyword>
<dbReference type="EMBL" id="LAZR01000925">
    <property type="protein sequence ID" value="KKN54514.1"/>
    <property type="molecule type" value="Genomic_DNA"/>
</dbReference>
<dbReference type="PROSITE" id="PS50893">
    <property type="entry name" value="ABC_TRANSPORTER_2"/>
    <property type="match status" value="1"/>
</dbReference>
<proteinExistence type="inferred from homology"/>
<dbReference type="InterPro" id="IPR003439">
    <property type="entry name" value="ABC_transporter-like_ATP-bd"/>
</dbReference>
<dbReference type="InterPro" id="IPR050319">
    <property type="entry name" value="ABC_transp_ATP-bind"/>
</dbReference>
<evidence type="ECO:0000256" key="8">
    <source>
        <dbReference type="ARBA" id="ARBA00023136"/>
    </source>
</evidence>
<keyword evidence="7" id="KW-0067">ATP-binding</keyword>
<accession>A0A0F9RIA4</accession>
<evidence type="ECO:0000256" key="5">
    <source>
        <dbReference type="ARBA" id="ARBA00022519"/>
    </source>
</evidence>
<keyword evidence="3" id="KW-0813">Transport</keyword>
<evidence type="ECO:0000313" key="10">
    <source>
        <dbReference type="EMBL" id="KKN54514.1"/>
    </source>
</evidence>
<comment type="similarity">
    <text evidence="2">Belongs to the ABC transporter superfamily.</text>
</comment>
<dbReference type="PANTHER" id="PTHR43776:SF4">
    <property type="entry name" value="PUTRESCINE EXPORT SYSTEM ATP-BINDING PROTEIN SAPF"/>
    <property type="match status" value="1"/>
</dbReference>
<comment type="subcellular location">
    <subcellularLocation>
        <location evidence="1">Cell inner membrane</location>
        <topology evidence="1">Peripheral membrane protein</topology>
    </subcellularLocation>
</comment>
<dbReference type="InterPro" id="IPR003593">
    <property type="entry name" value="AAA+_ATPase"/>
</dbReference>
<dbReference type="Pfam" id="PF00005">
    <property type="entry name" value="ABC_tran"/>
    <property type="match status" value="1"/>
</dbReference>
<dbReference type="GO" id="GO:0016887">
    <property type="term" value="F:ATP hydrolysis activity"/>
    <property type="evidence" value="ECO:0007669"/>
    <property type="project" value="InterPro"/>
</dbReference>
<evidence type="ECO:0000256" key="4">
    <source>
        <dbReference type="ARBA" id="ARBA00022475"/>
    </source>
</evidence>
<dbReference type="CDD" id="cd03257">
    <property type="entry name" value="ABC_NikE_OppD_transporters"/>
    <property type="match status" value="1"/>
</dbReference>
<dbReference type="InterPro" id="IPR017871">
    <property type="entry name" value="ABC_transporter-like_CS"/>
</dbReference>
<protein>
    <recommendedName>
        <fullName evidence="9">ABC transporter domain-containing protein</fullName>
    </recommendedName>
</protein>
<dbReference type="GO" id="GO:0055085">
    <property type="term" value="P:transmembrane transport"/>
    <property type="evidence" value="ECO:0007669"/>
    <property type="project" value="UniProtKB-ARBA"/>
</dbReference>
<dbReference type="GO" id="GO:0005886">
    <property type="term" value="C:plasma membrane"/>
    <property type="evidence" value="ECO:0007669"/>
    <property type="project" value="UniProtKB-SubCell"/>
</dbReference>
<evidence type="ECO:0000256" key="6">
    <source>
        <dbReference type="ARBA" id="ARBA00022741"/>
    </source>
</evidence>
<keyword evidence="8" id="KW-0472">Membrane</keyword>
<dbReference type="SUPFAM" id="SSF52540">
    <property type="entry name" value="P-loop containing nucleoside triphosphate hydrolases"/>
    <property type="match status" value="1"/>
</dbReference>
<gene>
    <name evidence="10" type="ORF">LCGC14_0591550</name>
</gene>
<evidence type="ECO:0000256" key="2">
    <source>
        <dbReference type="ARBA" id="ARBA00005417"/>
    </source>
</evidence>
<evidence type="ECO:0000256" key="1">
    <source>
        <dbReference type="ARBA" id="ARBA00004417"/>
    </source>
</evidence>